<dbReference type="EMBL" id="JACCHS010000029">
    <property type="protein sequence ID" value="NYT46697.1"/>
    <property type="molecule type" value="Genomic_DNA"/>
</dbReference>
<evidence type="ECO:0000256" key="1">
    <source>
        <dbReference type="SAM" id="Phobius"/>
    </source>
</evidence>
<proteinExistence type="predicted"/>
<organism evidence="2 3">
    <name type="scientific">Candidatus Methanofishera endochildressiae</name>
    <dbReference type="NCBI Taxonomy" id="2738884"/>
    <lineage>
        <taxon>Bacteria</taxon>
        <taxon>Pseudomonadati</taxon>
        <taxon>Pseudomonadota</taxon>
        <taxon>Gammaproteobacteria</taxon>
        <taxon>Candidatus Methanofishera</taxon>
    </lineage>
</organism>
<keyword evidence="1" id="KW-0472">Membrane</keyword>
<gene>
    <name evidence="2" type="ORF">H0A75_02580</name>
</gene>
<feature type="transmembrane region" description="Helical" evidence="1">
    <location>
        <begin position="17"/>
        <end position="35"/>
    </location>
</feature>
<keyword evidence="1" id="KW-0812">Transmembrane</keyword>
<keyword evidence="1" id="KW-1133">Transmembrane helix</keyword>
<dbReference type="InterPro" id="IPR036938">
    <property type="entry name" value="PAP2/HPO_sf"/>
</dbReference>
<sequence length="155" mass="17406">MHQSYGDGFLKEKKPGFGFKIFSVFPVLGGFIWIIRASPSKRRKWENPTARLIFGDPPVTMPPAPALGSTELAYEMAEVYELALLRDVRLTEFGEGSADPAVLSAITRLNDIDYTLFWWGEQEKMVGALKICLLFRVETGSYLSQFLLIGNDRAP</sequence>
<reference evidence="2 3" key="1">
    <citation type="submission" date="2020-05" db="EMBL/GenBank/DDBJ databases">
        <title>Horizontal transmission and recombination maintain forever young bacterial symbiont genomes.</title>
        <authorList>
            <person name="Russell S.L."/>
            <person name="Pepper-Tunick E."/>
            <person name="Svedberg J."/>
            <person name="Byrne A."/>
            <person name="Ruelas Castillo J."/>
            <person name="Vollmers C."/>
            <person name="Beinart R.A."/>
            <person name="Corbett-Detig R."/>
        </authorList>
    </citation>
    <scope>NUCLEOTIDE SEQUENCE [LARGE SCALE GENOMIC DNA]</scope>
    <source>
        <strain evidence="2">4727-3</strain>
    </source>
</reference>
<comment type="caution">
    <text evidence="2">The sequence shown here is derived from an EMBL/GenBank/DDBJ whole genome shotgun (WGS) entry which is preliminary data.</text>
</comment>
<protein>
    <submittedName>
        <fullName evidence="2">Uncharacterized protein</fullName>
    </submittedName>
</protein>
<dbReference type="AlphaFoldDB" id="A0A7Z0MNW3"/>
<name>A0A7Z0MNW3_9GAMM</name>
<dbReference type="Gene3D" id="1.10.606.10">
    <property type="entry name" value="Vanadium-containing Chloroperoxidase, domain 2"/>
    <property type="match status" value="1"/>
</dbReference>
<evidence type="ECO:0000313" key="2">
    <source>
        <dbReference type="EMBL" id="NYT46697.1"/>
    </source>
</evidence>
<dbReference type="SUPFAM" id="SSF48317">
    <property type="entry name" value="Acid phosphatase/Vanadium-dependent haloperoxidase"/>
    <property type="match status" value="1"/>
</dbReference>
<evidence type="ECO:0000313" key="3">
    <source>
        <dbReference type="Proteomes" id="UP000537890"/>
    </source>
</evidence>
<dbReference type="GO" id="GO:0004601">
    <property type="term" value="F:peroxidase activity"/>
    <property type="evidence" value="ECO:0007669"/>
    <property type="project" value="InterPro"/>
</dbReference>
<dbReference type="Proteomes" id="UP000537890">
    <property type="component" value="Unassembled WGS sequence"/>
</dbReference>
<accession>A0A7Z0MNW3</accession>
<dbReference type="InterPro" id="IPR016119">
    <property type="entry name" value="Br/Cl_peroxidase_C"/>
</dbReference>